<dbReference type="AlphaFoldDB" id="A0A3S5A5R9"/>
<dbReference type="EMBL" id="CAAALY010094600">
    <property type="protein sequence ID" value="VEL28373.1"/>
    <property type="molecule type" value="Genomic_DNA"/>
</dbReference>
<reference evidence="2" key="1">
    <citation type="submission" date="2018-11" db="EMBL/GenBank/DDBJ databases">
        <authorList>
            <consortium name="Pathogen Informatics"/>
        </authorList>
    </citation>
    <scope>NUCLEOTIDE SEQUENCE</scope>
</reference>
<feature type="compositionally biased region" description="Polar residues" evidence="1">
    <location>
        <begin position="46"/>
        <end position="62"/>
    </location>
</feature>
<proteinExistence type="predicted"/>
<name>A0A3S5A5R9_9PLAT</name>
<keyword evidence="3" id="KW-1185">Reference proteome</keyword>
<dbReference type="Proteomes" id="UP000784294">
    <property type="component" value="Unassembled WGS sequence"/>
</dbReference>
<gene>
    <name evidence="2" type="ORF">PXEA_LOCUS21813</name>
</gene>
<evidence type="ECO:0000313" key="3">
    <source>
        <dbReference type="Proteomes" id="UP000784294"/>
    </source>
</evidence>
<evidence type="ECO:0000256" key="1">
    <source>
        <dbReference type="SAM" id="MobiDB-lite"/>
    </source>
</evidence>
<comment type="caution">
    <text evidence="2">The sequence shown here is derived from an EMBL/GenBank/DDBJ whole genome shotgun (WGS) entry which is preliminary data.</text>
</comment>
<feature type="region of interest" description="Disordered" evidence="1">
    <location>
        <begin position="40"/>
        <end position="84"/>
    </location>
</feature>
<sequence length="110" mass="12597">MREDHTHHRGRTEICTTSIGPVITVRRSWRYCLRERQGLGKRSQREIIQQTKPLNQHSTTTRLPCPAVRPQQPGRGNSGQESNSNICPAYSTLLRLTSEHFQYQIGTGKN</sequence>
<organism evidence="2 3">
    <name type="scientific">Protopolystoma xenopodis</name>
    <dbReference type="NCBI Taxonomy" id="117903"/>
    <lineage>
        <taxon>Eukaryota</taxon>
        <taxon>Metazoa</taxon>
        <taxon>Spiralia</taxon>
        <taxon>Lophotrochozoa</taxon>
        <taxon>Platyhelminthes</taxon>
        <taxon>Monogenea</taxon>
        <taxon>Polyopisthocotylea</taxon>
        <taxon>Polystomatidea</taxon>
        <taxon>Polystomatidae</taxon>
        <taxon>Protopolystoma</taxon>
    </lineage>
</organism>
<evidence type="ECO:0000313" key="2">
    <source>
        <dbReference type="EMBL" id="VEL28373.1"/>
    </source>
</evidence>
<feature type="compositionally biased region" description="Polar residues" evidence="1">
    <location>
        <begin position="74"/>
        <end position="84"/>
    </location>
</feature>
<protein>
    <submittedName>
        <fullName evidence="2">Uncharacterized protein</fullName>
    </submittedName>
</protein>
<accession>A0A3S5A5R9</accession>